<evidence type="ECO:0000259" key="2">
    <source>
        <dbReference type="PROSITE" id="PS50883"/>
    </source>
</evidence>
<dbReference type="SMART" id="SM00267">
    <property type="entry name" value="GGDEF"/>
    <property type="match status" value="1"/>
</dbReference>
<evidence type="ECO:0000259" key="3">
    <source>
        <dbReference type="PROSITE" id="PS50887"/>
    </source>
</evidence>
<dbReference type="NCBIfam" id="TIGR00254">
    <property type="entry name" value="GGDEF"/>
    <property type="match status" value="1"/>
</dbReference>
<feature type="transmembrane region" description="Helical" evidence="1">
    <location>
        <begin position="219"/>
        <end position="239"/>
    </location>
</feature>
<dbReference type="Gene3D" id="3.30.450.20">
    <property type="entry name" value="PAS domain"/>
    <property type="match status" value="1"/>
</dbReference>
<feature type="transmembrane region" description="Helical" evidence="1">
    <location>
        <begin position="111"/>
        <end position="134"/>
    </location>
</feature>
<reference evidence="5" key="1">
    <citation type="journal article" date="2021" name="Front. Microbiol.">
        <title>Comprehensive Comparative Genomics and Phenotyping of Methylobacterium Species.</title>
        <authorList>
            <person name="Alessa O."/>
            <person name="Ogura Y."/>
            <person name="Fujitani Y."/>
            <person name="Takami H."/>
            <person name="Hayashi T."/>
            <person name="Sahin N."/>
            <person name="Tani A."/>
        </authorList>
    </citation>
    <scope>NUCLEOTIDE SEQUENCE</scope>
    <source>
        <strain evidence="5">NBRC 15689</strain>
    </source>
</reference>
<dbReference type="SUPFAM" id="SSF55073">
    <property type="entry name" value="Nucleotide cyclase"/>
    <property type="match status" value="1"/>
</dbReference>
<dbReference type="PANTHER" id="PTHR44757">
    <property type="entry name" value="DIGUANYLATE CYCLASE DGCP"/>
    <property type="match status" value="1"/>
</dbReference>
<dbReference type="InterPro" id="IPR000160">
    <property type="entry name" value="GGDEF_dom"/>
</dbReference>
<dbReference type="Pfam" id="PF03707">
    <property type="entry name" value="MHYT"/>
    <property type="match status" value="2"/>
</dbReference>
<dbReference type="PROSITE" id="PS50883">
    <property type="entry name" value="EAL"/>
    <property type="match status" value="1"/>
</dbReference>
<evidence type="ECO:0000259" key="4">
    <source>
        <dbReference type="PROSITE" id="PS50924"/>
    </source>
</evidence>
<accession>A0ABQ4TDU7</accession>
<dbReference type="InterPro" id="IPR001633">
    <property type="entry name" value="EAL_dom"/>
</dbReference>
<feature type="transmembrane region" description="Helical" evidence="1">
    <location>
        <begin position="47"/>
        <end position="72"/>
    </location>
</feature>
<keyword evidence="1" id="KW-1133">Transmembrane helix</keyword>
<feature type="domain" description="EAL" evidence="2">
    <location>
        <begin position="534"/>
        <end position="784"/>
    </location>
</feature>
<dbReference type="SMART" id="SM00052">
    <property type="entry name" value="EAL"/>
    <property type="match status" value="1"/>
</dbReference>
<evidence type="ECO:0000313" key="5">
    <source>
        <dbReference type="EMBL" id="GJE29090.1"/>
    </source>
</evidence>
<dbReference type="CDD" id="cd01949">
    <property type="entry name" value="GGDEF"/>
    <property type="match status" value="1"/>
</dbReference>
<dbReference type="EMBL" id="BPQV01000013">
    <property type="protein sequence ID" value="GJE29090.1"/>
    <property type="molecule type" value="Genomic_DNA"/>
</dbReference>
<dbReference type="SUPFAM" id="SSF55785">
    <property type="entry name" value="PYP-like sensor domain (PAS domain)"/>
    <property type="match status" value="1"/>
</dbReference>
<dbReference type="InterPro" id="IPR035919">
    <property type="entry name" value="EAL_sf"/>
</dbReference>
<keyword evidence="1" id="KW-0812">Transmembrane</keyword>
<dbReference type="Gene3D" id="3.20.20.450">
    <property type="entry name" value="EAL domain"/>
    <property type="match status" value="1"/>
</dbReference>
<evidence type="ECO:0000313" key="6">
    <source>
        <dbReference type="Proteomes" id="UP001055156"/>
    </source>
</evidence>
<reference evidence="5" key="2">
    <citation type="submission" date="2021-08" db="EMBL/GenBank/DDBJ databases">
        <authorList>
            <person name="Tani A."/>
            <person name="Ola A."/>
            <person name="Ogura Y."/>
            <person name="Katsura K."/>
            <person name="Hayashi T."/>
        </authorList>
    </citation>
    <scope>NUCLEOTIDE SEQUENCE</scope>
    <source>
        <strain evidence="5">NBRC 15689</strain>
    </source>
</reference>
<gene>
    <name evidence="5" type="ORF">LKMONMHP_3965</name>
</gene>
<dbReference type="InterPro" id="IPR052155">
    <property type="entry name" value="Biofilm_reg_signaling"/>
</dbReference>
<dbReference type="InterPro" id="IPR043128">
    <property type="entry name" value="Rev_trsase/Diguanyl_cyclase"/>
</dbReference>
<dbReference type="SUPFAM" id="SSF141868">
    <property type="entry name" value="EAL domain-like"/>
    <property type="match status" value="1"/>
</dbReference>
<dbReference type="Pfam" id="PF00563">
    <property type="entry name" value="EAL"/>
    <property type="match status" value="1"/>
</dbReference>
<dbReference type="InterPro" id="IPR035965">
    <property type="entry name" value="PAS-like_dom_sf"/>
</dbReference>
<dbReference type="PANTHER" id="PTHR44757:SF2">
    <property type="entry name" value="BIOFILM ARCHITECTURE MAINTENANCE PROTEIN MBAA"/>
    <property type="match status" value="1"/>
</dbReference>
<organism evidence="5 6">
    <name type="scientific">Methylobacterium organophilum</name>
    <dbReference type="NCBI Taxonomy" id="410"/>
    <lineage>
        <taxon>Bacteria</taxon>
        <taxon>Pseudomonadati</taxon>
        <taxon>Pseudomonadota</taxon>
        <taxon>Alphaproteobacteria</taxon>
        <taxon>Hyphomicrobiales</taxon>
        <taxon>Methylobacteriaceae</taxon>
        <taxon>Methylobacterium</taxon>
    </lineage>
</organism>
<keyword evidence="1" id="KW-0472">Membrane</keyword>
<feature type="transmembrane region" description="Helical" evidence="1">
    <location>
        <begin position="146"/>
        <end position="166"/>
    </location>
</feature>
<dbReference type="Gene3D" id="3.30.70.270">
    <property type="match status" value="1"/>
</dbReference>
<dbReference type="RefSeq" id="WP_238313266.1">
    <property type="nucleotide sequence ID" value="NZ_BPQV01000013.1"/>
</dbReference>
<feature type="transmembrane region" description="Helical" evidence="1">
    <location>
        <begin position="84"/>
        <end position="104"/>
    </location>
</feature>
<name>A0ABQ4TDU7_METOR</name>
<comment type="caution">
    <text evidence="5">The sequence shown here is derived from an EMBL/GenBank/DDBJ whole genome shotgun (WGS) entry which is preliminary data.</text>
</comment>
<dbReference type="PROSITE" id="PS50887">
    <property type="entry name" value="GGDEF"/>
    <property type="match status" value="1"/>
</dbReference>
<feature type="domain" description="MHYT" evidence="4">
    <location>
        <begin position="12"/>
        <end position="199"/>
    </location>
</feature>
<sequence length="804" mass="85222">MLKVVGCVTGAHDMRLVILAAVICGLAAITSVELLRHACERVARARILWIAVAAIAGGSGIWATHFVAMLAFEPGVPHAYDLALTASSLIYAISLTGFGLALAATGRSRAMAALGGAVLGCGIAVMHFVGMRAFQAPASIVWDPGLAAVSIGIGVGLGALALPLALSRLGPSGRLGGALILLAAICGLHFTAMAAVTIVPDPGRVVPEGLVTGPTLAGGVALVSVTILLLACAALNLDIRDRHNALERSRLQSLANAAVEGMVVYRDDVIVSANESFAGLVGIPAADLVGAPLAPFLPALAARPAPDGVQDAAFEAELHPSGRDPIPVECIARPILYGHQPHYAVAIRDLRARRQAERQIHFLAHHDSLTGLANRTSFGHRLDQEFAVAAARGEKVAVLCLDLDRFKEVNDLFGHATGDTLLIDVADKVSALLDEGQLMARLGGDEFAILARCRHPAEAGRLAEAVLGALAAESQDPARISIATSIGIALFPDDATERTLLLTNADTALYRAKSEGRGTFRFFEQAMGSEVRERRQLEHDLQRAVALGQMNLVYQPLARVGSSEVIGFEVLLRWLHPVRGWISPAVFIPVAEECGAMLGIGEWVLREACREAARWSNPLPIAVNVSAVQIHAPHFATRVQEILLQTGLKPGRLEIEITETALIRDPSRAQATLRLLKSLGVHIAMDDFGTGYSSLSNLRAYPFDKIKIDRSFVRRVDENPQAAAIVRSVIGLGHGLGLPVVAEGVETEAEMRFLEAERCDSAQGYLIGRPAPIAAFAAHTRAADAPPPAAALEDAFAHRLRRRA</sequence>
<evidence type="ECO:0000256" key="1">
    <source>
        <dbReference type="PROSITE-ProRule" id="PRU00244"/>
    </source>
</evidence>
<dbReference type="CDD" id="cd01948">
    <property type="entry name" value="EAL"/>
    <property type="match status" value="1"/>
</dbReference>
<feature type="transmembrane region" description="Helical" evidence="1">
    <location>
        <begin position="16"/>
        <end position="35"/>
    </location>
</feature>
<dbReference type="InterPro" id="IPR000014">
    <property type="entry name" value="PAS"/>
</dbReference>
<dbReference type="Proteomes" id="UP001055156">
    <property type="component" value="Unassembled WGS sequence"/>
</dbReference>
<protein>
    <submittedName>
        <fullName evidence="5">Signaling protein</fullName>
    </submittedName>
</protein>
<dbReference type="InterPro" id="IPR005330">
    <property type="entry name" value="MHYT_dom"/>
</dbReference>
<dbReference type="Pfam" id="PF00990">
    <property type="entry name" value="GGDEF"/>
    <property type="match status" value="1"/>
</dbReference>
<keyword evidence="6" id="KW-1185">Reference proteome</keyword>
<dbReference type="Pfam" id="PF13188">
    <property type="entry name" value="PAS_8"/>
    <property type="match status" value="1"/>
</dbReference>
<feature type="transmembrane region" description="Helical" evidence="1">
    <location>
        <begin position="178"/>
        <end position="199"/>
    </location>
</feature>
<dbReference type="PROSITE" id="PS50924">
    <property type="entry name" value="MHYT"/>
    <property type="match status" value="1"/>
</dbReference>
<dbReference type="InterPro" id="IPR029787">
    <property type="entry name" value="Nucleotide_cyclase"/>
</dbReference>
<proteinExistence type="predicted"/>
<feature type="domain" description="GGDEF" evidence="3">
    <location>
        <begin position="394"/>
        <end position="525"/>
    </location>
</feature>